<keyword evidence="3" id="KW-1185">Reference proteome</keyword>
<dbReference type="InterPro" id="IPR020556">
    <property type="entry name" value="Amidase_CS"/>
</dbReference>
<evidence type="ECO:0000313" key="2">
    <source>
        <dbReference type="EMBL" id="SNR33217.1"/>
    </source>
</evidence>
<dbReference type="PANTHER" id="PTHR11895">
    <property type="entry name" value="TRANSAMIDASE"/>
    <property type="match status" value="1"/>
</dbReference>
<dbReference type="GO" id="GO:0003824">
    <property type="term" value="F:catalytic activity"/>
    <property type="evidence" value="ECO:0007669"/>
    <property type="project" value="InterPro"/>
</dbReference>
<accession>A0A238VGM1</accession>
<gene>
    <name evidence="2" type="ORF">SAMN06265370_102105</name>
</gene>
<dbReference type="InterPro" id="IPR023631">
    <property type="entry name" value="Amidase_dom"/>
</dbReference>
<dbReference type="EMBL" id="FZNN01000002">
    <property type="protein sequence ID" value="SNR33217.1"/>
    <property type="molecule type" value="Genomic_DNA"/>
</dbReference>
<dbReference type="PANTHER" id="PTHR11895:SF170">
    <property type="entry name" value="AMIDASE"/>
    <property type="match status" value="1"/>
</dbReference>
<proteinExistence type="predicted"/>
<sequence>MTVTRPSVEQLIEIGKGLGMTLTDAEAAEYHALMQANFDAYDVVDAEPDFTPPVAFPRTTGYTPVAAENPYGAWARKVEVKGAPDGKLSGKTVALKDNVALAGVPMTNGASTLAGFVPVADATIVTRMLEAGATIHGKAVCEYFCLSGGSHTSKPGMVHNPRKAGYSAGGSSSGSAALVGGGVVDMAIGGDQGGSIRMPASYCGIAGMKPTHGLVPYTGVMPIESTIDHTGPMTNTVADNALLLEVLAGADGLDPRQYAPKVDTYTASLDRGVKGMKIAVVKEGFVAANMMPGVADSVMEAAETYRKLGAIVEEISIPDHLLAAAIWGPIALEGLQWQMMQGNGMGMNWKGAYDVGLMDFHAAWREKADDLSESLKISMLIGQYGIDHYNGRYYAKSQNIARKVKASYDAVFANHDLLLMPTLPITASKLPEPGASITEIITKAFEMIANTSQFDVTGHPSMSIPCGQVDGLPVGLMLTGADYCESTIYAAAAAFEATVDWTGGTGKAATAQPELASA</sequence>
<dbReference type="RefSeq" id="WP_089269084.1">
    <property type="nucleotide sequence ID" value="NZ_FZNN01000002.1"/>
</dbReference>
<protein>
    <submittedName>
        <fullName evidence="2">Amidase</fullName>
    </submittedName>
</protein>
<reference evidence="2 3" key="1">
    <citation type="submission" date="2017-06" db="EMBL/GenBank/DDBJ databases">
        <authorList>
            <person name="Kim H.J."/>
            <person name="Triplett B.A."/>
        </authorList>
    </citation>
    <scope>NUCLEOTIDE SEQUENCE [LARGE SCALE GENOMIC DNA]</scope>
    <source>
        <strain evidence="2 3">DSM 29052</strain>
    </source>
</reference>
<dbReference type="Gene3D" id="3.90.1300.10">
    <property type="entry name" value="Amidase signature (AS) domain"/>
    <property type="match status" value="1"/>
</dbReference>
<dbReference type="AlphaFoldDB" id="A0A238VGM1"/>
<feature type="domain" description="Amidase" evidence="1">
    <location>
        <begin position="75"/>
        <end position="487"/>
    </location>
</feature>
<dbReference type="PROSITE" id="PS00571">
    <property type="entry name" value="AMIDASES"/>
    <property type="match status" value="1"/>
</dbReference>
<organism evidence="2 3">
    <name type="scientific">Puniceibacterium sediminis</name>
    <dbReference type="NCBI Taxonomy" id="1608407"/>
    <lineage>
        <taxon>Bacteria</taxon>
        <taxon>Pseudomonadati</taxon>
        <taxon>Pseudomonadota</taxon>
        <taxon>Alphaproteobacteria</taxon>
        <taxon>Rhodobacterales</taxon>
        <taxon>Paracoccaceae</taxon>
        <taxon>Puniceibacterium</taxon>
    </lineage>
</organism>
<dbReference type="OrthoDB" id="9777859at2"/>
<dbReference type="InterPro" id="IPR000120">
    <property type="entry name" value="Amidase"/>
</dbReference>
<dbReference type="Proteomes" id="UP000198417">
    <property type="component" value="Unassembled WGS sequence"/>
</dbReference>
<dbReference type="InterPro" id="IPR036928">
    <property type="entry name" value="AS_sf"/>
</dbReference>
<dbReference type="Gene3D" id="1.10.20.60">
    <property type="entry name" value="Glu-tRNAGln amidotransferase C subunit, N-terminal domain"/>
    <property type="match status" value="1"/>
</dbReference>
<evidence type="ECO:0000259" key="1">
    <source>
        <dbReference type="Pfam" id="PF01425"/>
    </source>
</evidence>
<dbReference type="Pfam" id="PF01425">
    <property type="entry name" value="Amidase"/>
    <property type="match status" value="1"/>
</dbReference>
<evidence type="ECO:0000313" key="3">
    <source>
        <dbReference type="Proteomes" id="UP000198417"/>
    </source>
</evidence>
<dbReference type="SUPFAM" id="SSF75304">
    <property type="entry name" value="Amidase signature (AS) enzymes"/>
    <property type="match status" value="1"/>
</dbReference>
<name>A0A238VGM1_9RHOB</name>
<dbReference type="NCBIfam" id="NF005565">
    <property type="entry name" value="PRK07235.1"/>
    <property type="match status" value="1"/>
</dbReference>